<evidence type="ECO:0000313" key="1">
    <source>
        <dbReference type="EMBL" id="PVU57157.1"/>
    </source>
</evidence>
<proteinExistence type="predicted"/>
<dbReference type="RefSeq" id="WP_065806389.1">
    <property type="nucleotide sequence ID" value="NZ_CAAGTM010000038.1"/>
</dbReference>
<accession>A0AAX1BK94</accession>
<dbReference type="Gene3D" id="1.10.10.10">
    <property type="entry name" value="Winged helix-like DNA-binding domain superfamily/Winged helix DNA-binding domain"/>
    <property type="match status" value="1"/>
</dbReference>
<reference evidence="1 2" key="1">
    <citation type="submission" date="2017-09" db="EMBL/GenBank/DDBJ databases">
        <title>Molecular Epidemiology of Livestock-Associated Methicillin Resistant Staphylococcus aureus (LA-MRSA) and Extended-Spectrum Beta-Lactamase (ESBL)-Producing Enterobacteriaceae in Pigs and Exposed Workers in Cameroon and South Africa.</title>
        <authorList>
            <person name="Founou L."/>
            <person name="Founou R.C."/>
            <person name="Allam M."/>
            <person name="Ismail A."/>
            <person name="Essack S.Y."/>
        </authorList>
    </citation>
    <scope>NUCLEOTIDE SEQUENCE [LARGE SCALE GENOMIC DNA]</scope>
    <source>
        <strain evidence="1 2">HH516E4IA</strain>
    </source>
</reference>
<gene>
    <name evidence="1" type="ORF">CP554_27690</name>
</gene>
<comment type="caution">
    <text evidence="1">The sequence shown here is derived from an EMBL/GenBank/DDBJ whole genome shotgun (WGS) entry which is preliminary data.</text>
</comment>
<organism evidence="1 2">
    <name type="scientific">Klebsiella pneumoniae</name>
    <dbReference type="NCBI Taxonomy" id="573"/>
    <lineage>
        <taxon>Bacteria</taxon>
        <taxon>Pseudomonadati</taxon>
        <taxon>Pseudomonadota</taxon>
        <taxon>Gammaproteobacteria</taxon>
        <taxon>Enterobacterales</taxon>
        <taxon>Enterobacteriaceae</taxon>
        <taxon>Klebsiella/Raoultella group</taxon>
        <taxon>Klebsiella</taxon>
        <taxon>Klebsiella pneumoniae complex</taxon>
    </lineage>
</organism>
<name>A0AAX1BK94_KLEPN</name>
<evidence type="ECO:0008006" key="3">
    <source>
        <dbReference type="Google" id="ProtNLM"/>
    </source>
</evidence>
<dbReference type="InterPro" id="IPR036388">
    <property type="entry name" value="WH-like_DNA-bd_sf"/>
</dbReference>
<dbReference type="EMBL" id="PCFF01000089">
    <property type="protein sequence ID" value="PVU57157.1"/>
    <property type="molecule type" value="Genomic_DNA"/>
</dbReference>
<dbReference type="AlphaFoldDB" id="A0AAX1BK94"/>
<evidence type="ECO:0000313" key="2">
    <source>
        <dbReference type="Proteomes" id="UP000245817"/>
    </source>
</evidence>
<protein>
    <recommendedName>
        <fullName evidence="3">Helix-turn-helix domain-containing protein</fullName>
    </recommendedName>
</protein>
<dbReference type="Proteomes" id="UP000245817">
    <property type="component" value="Unassembled WGS sequence"/>
</dbReference>
<sequence>MIPNWAPMFSWWVHNGLIRKFNWRNDEIGKPSAKVAALMIYIAITMKCAEEVGIQEVKITYTRLSEMTGISRQLIREGTAILVKLDMIDVTRIGRNNTYKLISNKERSGWCKIPVRAITSEGGHAITPFEDLKLRRKVELHALKIFIYLASVRDNYTEYSLASYQTISSAVGITEKDIQRALALLSLVGLITRISSEKADDTKKNQPNRYYLAGYKSFVKRSDW</sequence>
<dbReference type="GeneID" id="39485612"/>